<gene>
    <name evidence="2" type="ORF">SAMN05421853_10343</name>
</gene>
<keyword evidence="3" id="KW-1185">Reference proteome</keyword>
<proteinExistence type="predicted"/>
<dbReference type="AlphaFoldDB" id="A0A1I5WZT8"/>
<dbReference type="Proteomes" id="UP000243106">
    <property type="component" value="Unassembled WGS sequence"/>
</dbReference>
<evidence type="ECO:0000313" key="3">
    <source>
        <dbReference type="Proteomes" id="UP000243106"/>
    </source>
</evidence>
<reference evidence="3" key="1">
    <citation type="submission" date="2016-10" db="EMBL/GenBank/DDBJ databases">
        <authorList>
            <person name="Varghese N."/>
            <person name="Submissions S."/>
        </authorList>
    </citation>
    <scope>NUCLEOTIDE SEQUENCE [LARGE SCALE GENOMIC DNA]</scope>
    <source>
        <strain evidence="3">JCM 10271</strain>
    </source>
</reference>
<organism evidence="2 3">
    <name type="scientific">Roseivivax halotolerans</name>
    <dbReference type="NCBI Taxonomy" id="93684"/>
    <lineage>
        <taxon>Bacteria</taxon>
        <taxon>Pseudomonadati</taxon>
        <taxon>Pseudomonadota</taxon>
        <taxon>Alphaproteobacteria</taxon>
        <taxon>Rhodobacterales</taxon>
        <taxon>Roseobacteraceae</taxon>
        <taxon>Roseivivax</taxon>
    </lineage>
</organism>
<sequence length="70" mass="7122">MSAELLAFLLVKSAGAGIGVAIGAFIGLVVRARNGNTQGLIRGSVTLTSMIVGGVALLAMMVFNYVRLVA</sequence>
<evidence type="ECO:0000256" key="1">
    <source>
        <dbReference type="SAM" id="Phobius"/>
    </source>
</evidence>
<keyword evidence="1" id="KW-0472">Membrane</keyword>
<accession>A0A1I5WZT8</accession>
<feature type="transmembrane region" description="Helical" evidence="1">
    <location>
        <begin position="44"/>
        <end position="66"/>
    </location>
</feature>
<keyword evidence="1" id="KW-1133">Transmembrane helix</keyword>
<keyword evidence="1" id="KW-0812">Transmembrane</keyword>
<dbReference type="RefSeq" id="WP_093009775.1">
    <property type="nucleotide sequence ID" value="NZ_FOXV01000003.1"/>
</dbReference>
<feature type="transmembrane region" description="Helical" evidence="1">
    <location>
        <begin position="6"/>
        <end position="32"/>
    </location>
</feature>
<protein>
    <submittedName>
        <fullName evidence="2">Uncharacterized protein</fullName>
    </submittedName>
</protein>
<name>A0A1I5WZT8_9RHOB</name>
<dbReference type="STRING" id="93684.SAMN05421853_10343"/>
<evidence type="ECO:0000313" key="2">
    <source>
        <dbReference type="EMBL" id="SFQ25131.1"/>
    </source>
</evidence>
<dbReference type="EMBL" id="FOXV01000003">
    <property type="protein sequence ID" value="SFQ25131.1"/>
    <property type="molecule type" value="Genomic_DNA"/>
</dbReference>